<dbReference type="InterPro" id="IPR006626">
    <property type="entry name" value="PbH1"/>
</dbReference>
<dbReference type="InterPro" id="IPR012334">
    <property type="entry name" value="Pectin_lyas_fold"/>
</dbReference>
<proteinExistence type="predicted"/>
<dbReference type="NCBIfam" id="TIGR04183">
    <property type="entry name" value="Por_Secre_tail"/>
    <property type="match status" value="1"/>
</dbReference>
<evidence type="ECO:0000313" key="4">
    <source>
        <dbReference type="Proteomes" id="UP000319619"/>
    </source>
</evidence>
<dbReference type="SUPFAM" id="SSF51126">
    <property type="entry name" value="Pectin lyase-like"/>
    <property type="match status" value="1"/>
</dbReference>
<evidence type="ECO:0000256" key="1">
    <source>
        <dbReference type="SAM" id="SignalP"/>
    </source>
</evidence>
<dbReference type="InterPro" id="IPR039448">
    <property type="entry name" value="Beta_helix"/>
</dbReference>
<dbReference type="PANTHER" id="PTHR11319">
    <property type="entry name" value="G PROTEIN-COUPLED RECEPTOR-RELATED"/>
    <property type="match status" value="1"/>
</dbReference>
<accession>A0A532UY47</accession>
<comment type="caution">
    <text evidence="3">The sequence shown here is derived from an EMBL/GenBank/DDBJ whole genome shotgun (WGS) entry which is preliminary data.</text>
</comment>
<dbReference type="Gene3D" id="2.60.40.3880">
    <property type="match status" value="1"/>
</dbReference>
<dbReference type="Proteomes" id="UP000319619">
    <property type="component" value="Unassembled WGS sequence"/>
</dbReference>
<dbReference type="InterPro" id="IPR011050">
    <property type="entry name" value="Pectin_lyase_fold/virulence"/>
</dbReference>
<sequence>MKASKTIFCLLLLCSITHSQTTIPGGNVSGTWEAAGSPYLIEGEITIISSDTLLIEPGVDVIFQGHYKLIVNGWLLAEGTESDSILFTAADTSVGWHGIRFIDAPDSSQLTYCIVQYGQATGASSDNDGGGIFCQNSNPTIYKCSINNNSAGCGGGMYLHQSSPIITMCDIEENFAEWGAGICCNQYSNPRIISCIIYNNNAEFDGGGIYLSHLSNSIIDYSSIGENIAGQFGGGLGCEYANPTINHCYIIGNLAELYGAGIHCISSDPVINACNITGNSCVGTYTRGGGIFCWYSDATISHCLIEQNSASWGGGFHLDFSNLLIDKCTISENLATNSGGGVYFYNFSSGTSLYNCILWNDRPNEIHIGTSSNPEINFCDIQGGWPGLGNIDEYPVFVDTTWGDYRLQWDSPCIDTGDPDPQYNDPDGTQADMGAYYYDQSIPVRILLTPHNTPIEIPSTGGSFDYTIQATNIDPSSQSVTVWCDVTLPNGSIYGPVLGPVSITMGSEQTISRERSQNVPAGAPSGTYSYNAYAVAGVDTSFDSFTFTKSGSSGLDYASGWFNSGEMFDEIGGRQAAALSAEQIIARNYPNPFNPTTTISFQLPVASWVKLDVFDINGRRVSVGARHASPSGRRKTDPYAEVYYPSGTYEITFDGSGLPSGIYLYRLTVDDFTASGKMVLVK</sequence>
<protein>
    <recommendedName>
        <fullName evidence="2">Right handed beta helix domain-containing protein</fullName>
    </recommendedName>
</protein>
<dbReference type="AlphaFoldDB" id="A0A532UY47"/>
<evidence type="ECO:0000259" key="2">
    <source>
        <dbReference type="Pfam" id="PF13229"/>
    </source>
</evidence>
<dbReference type="Pfam" id="PF13229">
    <property type="entry name" value="Beta_helix"/>
    <property type="match status" value="1"/>
</dbReference>
<keyword evidence="1" id="KW-0732">Signal</keyword>
<feature type="chain" id="PRO_5021714727" description="Right handed beta helix domain-containing protein" evidence="1">
    <location>
        <begin position="20"/>
        <end position="682"/>
    </location>
</feature>
<dbReference type="InterPro" id="IPR026444">
    <property type="entry name" value="Secre_tail"/>
</dbReference>
<organism evidence="3 4">
    <name type="scientific">candidate division LCP-89 bacterium B3_LCP</name>
    <dbReference type="NCBI Taxonomy" id="2012998"/>
    <lineage>
        <taxon>Bacteria</taxon>
        <taxon>Pseudomonadati</taxon>
        <taxon>Bacteria division LCP-89</taxon>
    </lineage>
</organism>
<evidence type="ECO:0000313" key="3">
    <source>
        <dbReference type="EMBL" id="TKJ39861.1"/>
    </source>
</evidence>
<gene>
    <name evidence="3" type="ORF">CEE37_11325</name>
</gene>
<feature type="domain" description="Right handed beta helix" evidence="2">
    <location>
        <begin position="131"/>
        <end position="297"/>
    </location>
</feature>
<feature type="signal peptide" evidence="1">
    <location>
        <begin position="1"/>
        <end position="19"/>
    </location>
</feature>
<reference evidence="3 4" key="1">
    <citation type="submission" date="2017-06" db="EMBL/GenBank/DDBJ databases">
        <title>Novel microbial phyla capable of carbon fixation and sulfur reduction in deep-sea sediments.</title>
        <authorList>
            <person name="Huang J."/>
            <person name="Baker B."/>
            <person name="Wang Y."/>
        </authorList>
    </citation>
    <scope>NUCLEOTIDE SEQUENCE [LARGE SCALE GENOMIC DNA]</scope>
    <source>
        <strain evidence="3">B3_LCP</strain>
    </source>
</reference>
<dbReference type="PANTHER" id="PTHR11319:SF35">
    <property type="entry name" value="OUTER MEMBRANE PROTEIN PMPC-RELATED"/>
    <property type="match status" value="1"/>
</dbReference>
<dbReference type="Gene3D" id="2.160.20.10">
    <property type="entry name" value="Single-stranded right-handed beta-helix, Pectin lyase-like"/>
    <property type="match status" value="1"/>
</dbReference>
<dbReference type="SMART" id="SM00710">
    <property type="entry name" value="PbH1"/>
    <property type="match status" value="5"/>
</dbReference>
<name>A0A532UY47_UNCL8</name>
<dbReference type="EMBL" id="NJBN01000007">
    <property type="protein sequence ID" value="TKJ39861.1"/>
    <property type="molecule type" value="Genomic_DNA"/>
</dbReference>